<name>X1IPN6_9ZZZZ</name>
<organism evidence="1">
    <name type="scientific">marine sediment metagenome</name>
    <dbReference type="NCBI Taxonomy" id="412755"/>
    <lineage>
        <taxon>unclassified sequences</taxon>
        <taxon>metagenomes</taxon>
        <taxon>ecological metagenomes</taxon>
    </lineage>
</organism>
<dbReference type="Gene3D" id="3.50.50.60">
    <property type="entry name" value="FAD/NAD(P)-binding domain"/>
    <property type="match status" value="1"/>
</dbReference>
<reference evidence="1" key="1">
    <citation type="journal article" date="2014" name="Front. Microbiol.">
        <title>High frequency of phylogenetically diverse reductive dehalogenase-homologous genes in deep subseafloor sedimentary metagenomes.</title>
        <authorList>
            <person name="Kawai M."/>
            <person name="Futagami T."/>
            <person name="Toyoda A."/>
            <person name="Takaki Y."/>
            <person name="Nishi S."/>
            <person name="Hori S."/>
            <person name="Arai W."/>
            <person name="Tsubouchi T."/>
            <person name="Morono Y."/>
            <person name="Uchiyama I."/>
            <person name="Ito T."/>
            <person name="Fujiyama A."/>
            <person name="Inagaki F."/>
            <person name="Takami H."/>
        </authorList>
    </citation>
    <scope>NUCLEOTIDE SEQUENCE</scope>
    <source>
        <strain evidence="1">Expedition CK06-06</strain>
    </source>
</reference>
<gene>
    <name evidence="1" type="ORF">S03H2_36898</name>
</gene>
<comment type="caution">
    <text evidence="1">The sequence shown here is derived from an EMBL/GenBank/DDBJ whole genome shotgun (WGS) entry which is preliminary data.</text>
</comment>
<dbReference type="AlphaFoldDB" id="X1IPN6"/>
<evidence type="ECO:0008006" key="2">
    <source>
        <dbReference type="Google" id="ProtNLM"/>
    </source>
</evidence>
<accession>X1IPN6</accession>
<evidence type="ECO:0000313" key="1">
    <source>
        <dbReference type="EMBL" id="GAH59478.1"/>
    </source>
</evidence>
<sequence>KNRPEFVRIKRWKRAIPQYTMGYPEVQEMFDRLEDKFAGLYFAGNFRRGIGLGDSVLSAHETVQKIIN</sequence>
<dbReference type="InterPro" id="IPR036188">
    <property type="entry name" value="FAD/NAD-bd_sf"/>
</dbReference>
<protein>
    <recommendedName>
        <fullName evidence="2">Amine oxidase domain-containing protein</fullName>
    </recommendedName>
</protein>
<proteinExistence type="predicted"/>
<feature type="non-terminal residue" evidence="1">
    <location>
        <position position="1"/>
    </location>
</feature>
<dbReference type="EMBL" id="BARU01022675">
    <property type="protein sequence ID" value="GAH59478.1"/>
    <property type="molecule type" value="Genomic_DNA"/>
</dbReference>